<dbReference type="SUPFAM" id="SSF54919">
    <property type="entry name" value="Nucleoside diphosphate kinase, NDK"/>
    <property type="match status" value="1"/>
</dbReference>
<dbReference type="InterPro" id="IPR023213">
    <property type="entry name" value="CAT-like_dom_sf"/>
</dbReference>
<dbReference type="PANTHER" id="PTHR46161">
    <property type="entry name" value="NUCLEOSIDE DIPHOSPHATE KINASE"/>
    <property type="match status" value="1"/>
</dbReference>
<dbReference type="GO" id="GO:0004550">
    <property type="term" value="F:nucleoside diphosphate kinase activity"/>
    <property type="evidence" value="ECO:0007669"/>
    <property type="project" value="InterPro"/>
</dbReference>
<dbReference type="SMART" id="SM00562">
    <property type="entry name" value="NDK"/>
    <property type="match status" value="1"/>
</dbReference>
<dbReference type="AlphaFoldDB" id="A0A8J6BTT0"/>
<dbReference type="InterPro" id="IPR001564">
    <property type="entry name" value="Nucleoside_diP_kinase"/>
</dbReference>
<dbReference type="Gene3D" id="1.20.890.10">
    <property type="entry name" value="cAMP-dependent protein kinase regulatory subunit, dimerization-anchoring domain"/>
    <property type="match status" value="1"/>
</dbReference>
<proteinExistence type="inferred from homology"/>
<gene>
    <name evidence="10" type="ORF">J8273_8961</name>
</gene>
<evidence type="ECO:0000256" key="4">
    <source>
        <dbReference type="ARBA" id="ARBA00022777"/>
    </source>
</evidence>
<dbReference type="Proteomes" id="UP000717585">
    <property type="component" value="Unassembled WGS sequence"/>
</dbReference>
<evidence type="ECO:0000256" key="8">
    <source>
        <dbReference type="RuleBase" id="RU004011"/>
    </source>
</evidence>
<dbReference type="InterPro" id="IPR034907">
    <property type="entry name" value="NDK-like_dom"/>
</dbReference>
<dbReference type="Gene3D" id="3.30.559.30">
    <property type="entry name" value="Nonribosomal peptide synthetase, condensation domain"/>
    <property type="match status" value="1"/>
</dbReference>
<dbReference type="CDD" id="cd22970">
    <property type="entry name" value="DD_NDKH5-like"/>
    <property type="match status" value="1"/>
</dbReference>
<dbReference type="GO" id="GO:0005524">
    <property type="term" value="F:ATP binding"/>
    <property type="evidence" value="ECO:0007669"/>
    <property type="project" value="UniProtKB-KW"/>
</dbReference>
<feature type="binding site" evidence="7">
    <location>
        <position position="480"/>
    </location>
    <ligand>
        <name>ATP</name>
        <dbReference type="ChEBI" id="CHEBI:30616"/>
    </ligand>
</feature>
<dbReference type="PROSITE" id="PS51374">
    <property type="entry name" value="NDPK_LIKE"/>
    <property type="match status" value="1"/>
</dbReference>
<dbReference type="InterPro" id="IPR007858">
    <property type="entry name" value="Dpy-30_motif"/>
</dbReference>
<dbReference type="PANTHER" id="PTHR46161:SF3">
    <property type="entry name" value="NUCLEOSIDE DIPHOSPHATE KINASE DDB_G0292928-RELATED"/>
    <property type="match status" value="1"/>
</dbReference>
<feature type="binding site" evidence="7">
    <location>
        <position position="514"/>
    </location>
    <ligand>
        <name>ATP</name>
        <dbReference type="ChEBI" id="CHEBI:30616"/>
    </ligand>
</feature>
<comment type="similarity">
    <text evidence="1 7 8">Belongs to the NDK family.</text>
</comment>
<evidence type="ECO:0000313" key="10">
    <source>
        <dbReference type="EMBL" id="KAG9389661.1"/>
    </source>
</evidence>
<feature type="binding site" evidence="7">
    <location>
        <position position="538"/>
    </location>
    <ligand>
        <name>ATP</name>
        <dbReference type="ChEBI" id="CHEBI:30616"/>
    </ligand>
</feature>
<feature type="binding site" evidence="7">
    <location>
        <position position="508"/>
    </location>
    <ligand>
        <name>ATP</name>
        <dbReference type="ChEBI" id="CHEBI:30616"/>
    </ligand>
</feature>
<dbReference type="PRINTS" id="PR01243">
    <property type="entry name" value="NUCDPKINASE"/>
</dbReference>
<evidence type="ECO:0000256" key="3">
    <source>
        <dbReference type="ARBA" id="ARBA00022741"/>
    </source>
</evidence>
<reference evidence="10" key="1">
    <citation type="submission" date="2021-05" db="EMBL/GenBank/DDBJ databases">
        <title>A free-living protist that lacks canonical eukaryotic 1 DNA replication and segregation systems.</title>
        <authorList>
            <person name="Salas-Leiva D.E."/>
            <person name="Tromer E.C."/>
            <person name="Curtis B.A."/>
            <person name="Jerlstrom-Hultqvist J."/>
            <person name="Kolisko M."/>
            <person name="Yi Z."/>
            <person name="Salas-Leiva J.S."/>
            <person name="Gallot-Lavallee L."/>
            <person name="Kops G.J.P.L."/>
            <person name="Archibald J.M."/>
            <person name="Simpson A.G.B."/>
            <person name="Roger A.J."/>
        </authorList>
    </citation>
    <scope>NUCLEOTIDE SEQUENCE</scope>
    <source>
        <strain evidence="10">BICM</strain>
    </source>
</reference>
<evidence type="ECO:0000256" key="1">
    <source>
        <dbReference type="ARBA" id="ARBA00008142"/>
    </source>
</evidence>
<dbReference type="InterPro" id="IPR036850">
    <property type="entry name" value="NDK-like_dom_sf"/>
</dbReference>
<protein>
    <submittedName>
        <fullName evidence="10">Nucleoside diphosphate kinase</fullName>
    </submittedName>
</protein>
<dbReference type="EMBL" id="JAHDYR010000069">
    <property type="protein sequence ID" value="KAG9389661.1"/>
    <property type="molecule type" value="Genomic_DNA"/>
</dbReference>
<feature type="active site" description="Pros-phosphohistidine intermediate" evidence="7">
    <location>
        <position position="541"/>
    </location>
</feature>
<dbReference type="OrthoDB" id="2162449at2759"/>
<evidence type="ECO:0000256" key="6">
    <source>
        <dbReference type="ARBA" id="ARBA00023315"/>
    </source>
</evidence>
<dbReference type="GO" id="GO:0006241">
    <property type="term" value="P:CTP biosynthetic process"/>
    <property type="evidence" value="ECO:0007669"/>
    <property type="project" value="InterPro"/>
</dbReference>
<dbReference type="SUPFAM" id="SSF52777">
    <property type="entry name" value="CoA-dependent acyltransferases"/>
    <property type="match status" value="2"/>
</dbReference>
<feature type="binding site" evidence="7">
    <location>
        <position position="528"/>
    </location>
    <ligand>
        <name>ATP</name>
        <dbReference type="ChEBI" id="CHEBI:30616"/>
    </ligand>
</feature>
<dbReference type="Pfam" id="PF05186">
    <property type="entry name" value="Dpy-30"/>
    <property type="match status" value="1"/>
</dbReference>
<sequence>MSATYRKLNPSEQFWNAMGGAPIALWSRLSTVVSVEHLNLALAATRRRHPYLNAAQSGEDLVRSPVAEIPLAVKICADDEMAIRGEIKQLLHEDIEHFDVSETFCRVFLFQPEPNSTGPSNLVVLGDHRVFDGKSAFIWTRDILQHLNMLVQDPDAAIEVEEMPMFDIFELVPDLSLPDQPPIEGYVTLAEPQDIDEFKPVFVQDKVLKVDPELFRRFKAQCKAHDLTVNGPLTVAYAAAIADVASKKAGEVSTRTVNLSMAADLRGSTKSPVPADCINSIADTFNLAVDIDPDSDLWELAADLASRTAKAIEAGEPWRTMIYTKTDPAKIAGLYAVSAVVSNIGHFPNPQGEIMATSVECHVMGRGEMNPISGVHFLEANDDLRIVVGFSPKFYSQAVIDDLLEATEARIQAMAGTGADTTEWQFTLGMIKPHAVSSGAWSYILDIIEKSGLHIISRQELTLSDDRARHFYEEHADKPFFLNLVSMMTEGPVMPLLITGPNAIQAYRRLMGPTSPEGARMTHLYSIRAIYGVDKTRNAVHGSDSAESAAREVRFFFPEFVQKIPTADELAEYAASVNMQEALTKGLVAMTKAAPADPVAWLGEWLISFSRRNCTVEEPEE</sequence>
<dbReference type="Gene3D" id="3.30.559.10">
    <property type="entry name" value="Chloramphenicol acetyltransferase-like domain"/>
    <property type="match status" value="1"/>
</dbReference>
<evidence type="ECO:0000259" key="9">
    <source>
        <dbReference type="SMART" id="SM00562"/>
    </source>
</evidence>
<keyword evidence="6" id="KW-0012">Acyltransferase</keyword>
<name>A0A8J6BTT0_9EUKA</name>
<keyword evidence="11" id="KW-1185">Reference proteome</keyword>
<keyword evidence="4 10" id="KW-0418">Kinase</keyword>
<dbReference type="GO" id="GO:0006183">
    <property type="term" value="P:GTP biosynthetic process"/>
    <property type="evidence" value="ECO:0007669"/>
    <property type="project" value="InterPro"/>
</dbReference>
<accession>A0A8J6BTT0</accession>
<dbReference type="Pfam" id="PF16911">
    <property type="entry name" value="PapA_C"/>
    <property type="match status" value="1"/>
</dbReference>
<keyword evidence="5" id="KW-0067">ATP-binding</keyword>
<evidence type="ECO:0000256" key="5">
    <source>
        <dbReference type="ARBA" id="ARBA00022840"/>
    </source>
</evidence>
<dbReference type="InterPro" id="IPR031641">
    <property type="entry name" value="PapA_C"/>
</dbReference>
<keyword evidence="2" id="KW-0808">Transferase</keyword>
<comment type="caution">
    <text evidence="10">The sequence shown here is derived from an EMBL/GenBank/DDBJ whole genome shotgun (WGS) entry which is preliminary data.</text>
</comment>
<evidence type="ECO:0000256" key="2">
    <source>
        <dbReference type="ARBA" id="ARBA00022679"/>
    </source>
</evidence>
<feature type="binding site" evidence="7">
    <location>
        <position position="432"/>
    </location>
    <ligand>
        <name>ATP</name>
        <dbReference type="ChEBI" id="CHEBI:30616"/>
    </ligand>
</feature>
<dbReference type="Pfam" id="PF00334">
    <property type="entry name" value="NDK"/>
    <property type="match status" value="1"/>
</dbReference>
<dbReference type="GO" id="GO:0016746">
    <property type="term" value="F:acyltransferase activity"/>
    <property type="evidence" value="ECO:0007669"/>
    <property type="project" value="UniProtKB-KW"/>
</dbReference>
<dbReference type="GO" id="GO:0006228">
    <property type="term" value="P:UTP biosynthetic process"/>
    <property type="evidence" value="ECO:0007669"/>
    <property type="project" value="InterPro"/>
</dbReference>
<evidence type="ECO:0000256" key="7">
    <source>
        <dbReference type="PROSITE-ProRule" id="PRU00706"/>
    </source>
</evidence>
<keyword evidence="3" id="KW-0547">Nucleotide-binding</keyword>
<evidence type="ECO:0000313" key="11">
    <source>
        <dbReference type="Proteomes" id="UP000717585"/>
    </source>
</evidence>
<dbReference type="Gene3D" id="3.30.70.141">
    <property type="entry name" value="Nucleoside diphosphate kinase-like domain"/>
    <property type="match status" value="1"/>
</dbReference>
<organism evidence="10 11">
    <name type="scientific">Carpediemonas membranifera</name>
    <dbReference type="NCBI Taxonomy" id="201153"/>
    <lineage>
        <taxon>Eukaryota</taxon>
        <taxon>Metamonada</taxon>
        <taxon>Carpediemonas-like organisms</taxon>
        <taxon>Carpediemonas</taxon>
    </lineage>
</organism>
<feature type="domain" description="Nucleoside diphosphate kinase-like" evidence="9">
    <location>
        <begin position="424"/>
        <end position="563"/>
    </location>
</feature>